<reference evidence="4" key="3">
    <citation type="submission" date="2025-04" db="UniProtKB">
        <authorList>
            <consortium name="RefSeq"/>
        </authorList>
    </citation>
    <scope>IDENTIFICATION</scope>
    <source>
        <strain evidence="4">CBS 304.34</strain>
    </source>
</reference>
<dbReference type="Gene3D" id="2.60.120.10">
    <property type="entry name" value="Jelly Rolls"/>
    <property type="match status" value="1"/>
</dbReference>
<dbReference type="GeneID" id="54454554"/>
<dbReference type="PANTHER" id="PTHR38599">
    <property type="entry name" value="CUPIN DOMAIN PROTEIN (AFU_ORTHOLOGUE AFUA_3G13620)"/>
    <property type="match status" value="1"/>
</dbReference>
<gene>
    <name evidence="2 4" type="ORF">BDZ99DRAFT_249738</name>
</gene>
<dbReference type="EMBL" id="MU003696">
    <property type="protein sequence ID" value="KAF2813112.1"/>
    <property type="molecule type" value="Genomic_DNA"/>
</dbReference>
<dbReference type="CDD" id="cd02234">
    <property type="entry name" value="cupin_BLR7677-like"/>
    <property type="match status" value="1"/>
</dbReference>
<dbReference type="Proteomes" id="UP000504636">
    <property type="component" value="Unplaced"/>
</dbReference>
<keyword evidence="3" id="KW-1185">Reference proteome</keyword>
<feature type="domain" description="Cupin type-2" evidence="1">
    <location>
        <begin position="39"/>
        <end position="100"/>
    </location>
</feature>
<dbReference type="InterPro" id="IPR013096">
    <property type="entry name" value="Cupin_2"/>
</dbReference>
<dbReference type="PANTHER" id="PTHR38599:SF1">
    <property type="entry name" value="CUPIN DOMAIN PROTEIN (AFU_ORTHOLOGUE AFUA_3G13620)"/>
    <property type="match status" value="1"/>
</dbReference>
<reference evidence="2 4" key="1">
    <citation type="journal article" date="2020" name="Stud. Mycol.">
        <title>101 Dothideomycetes genomes: a test case for predicting lifestyles and emergence of pathogens.</title>
        <authorList>
            <person name="Haridas S."/>
            <person name="Albert R."/>
            <person name="Binder M."/>
            <person name="Bloem J."/>
            <person name="Labutti K."/>
            <person name="Salamov A."/>
            <person name="Andreopoulos B."/>
            <person name="Baker S."/>
            <person name="Barry K."/>
            <person name="Bills G."/>
            <person name="Bluhm B."/>
            <person name="Cannon C."/>
            <person name="Castanera R."/>
            <person name="Culley D."/>
            <person name="Daum C."/>
            <person name="Ezra D."/>
            <person name="Gonzalez J."/>
            <person name="Henrissat B."/>
            <person name="Kuo A."/>
            <person name="Liang C."/>
            <person name="Lipzen A."/>
            <person name="Lutzoni F."/>
            <person name="Magnuson J."/>
            <person name="Mondo S."/>
            <person name="Nolan M."/>
            <person name="Ohm R."/>
            <person name="Pangilinan J."/>
            <person name="Park H.-J."/>
            <person name="Ramirez L."/>
            <person name="Alfaro M."/>
            <person name="Sun H."/>
            <person name="Tritt A."/>
            <person name="Yoshinaga Y."/>
            <person name="Zwiers L.-H."/>
            <person name="Turgeon B."/>
            <person name="Goodwin S."/>
            <person name="Spatafora J."/>
            <person name="Crous P."/>
            <person name="Grigoriev I."/>
        </authorList>
    </citation>
    <scope>NUCLEOTIDE SEQUENCE</scope>
    <source>
        <strain evidence="2 4">CBS 304.34</strain>
    </source>
</reference>
<sequence length="143" mass="15323">MARTIADPVYDRTKPLPAITPLYHHQLVNVPGFSHIALEVRFPPGGASPPHRHGGASVSGLVVSGTGYNKMNDGPTTVLERGGAWYEAPGCHHKVSMNASEIEEYVIVASFVVESRVVEEGGYAALVVVDPEYADVKMTPEAK</sequence>
<reference evidence="4" key="2">
    <citation type="submission" date="2020-04" db="EMBL/GenBank/DDBJ databases">
        <authorList>
            <consortium name="NCBI Genome Project"/>
        </authorList>
    </citation>
    <scope>NUCLEOTIDE SEQUENCE</scope>
    <source>
        <strain evidence="4">CBS 304.34</strain>
    </source>
</reference>
<accession>A0A6A6YVZ0</accession>
<evidence type="ECO:0000313" key="4">
    <source>
        <dbReference type="RefSeq" id="XP_033580076.1"/>
    </source>
</evidence>
<name>A0A6A6YVZ0_9PEZI</name>
<dbReference type="InterPro" id="IPR011051">
    <property type="entry name" value="RmlC_Cupin_sf"/>
</dbReference>
<dbReference type="OrthoDB" id="5793281at2759"/>
<dbReference type="SUPFAM" id="SSF51182">
    <property type="entry name" value="RmlC-like cupins"/>
    <property type="match status" value="1"/>
</dbReference>
<evidence type="ECO:0000313" key="2">
    <source>
        <dbReference type="EMBL" id="KAF2813112.1"/>
    </source>
</evidence>
<dbReference type="RefSeq" id="XP_033580076.1">
    <property type="nucleotide sequence ID" value="XM_033713661.1"/>
</dbReference>
<evidence type="ECO:0000259" key="1">
    <source>
        <dbReference type="Pfam" id="PF07883"/>
    </source>
</evidence>
<organism evidence="2">
    <name type="scientific">Mytilinidion resinicola</name>
    <dbReference type="NCBI Taxonomy" id="574789"/>
    <lineage>
        <taxon>Eukaryota</taxon>
        <taxon>Fungi</taxon>
        <taxon>Dikarya</taxon>
        <taxon>Ascomycota</taxon>
        <taxon>Pezizomycotina</taxon>
        <taxon>Dothideomycetes</taxon>
        <taxon>Pleosporomycetidae</taxon>
        <taxon>Mytilinidiales</taxon>
        <taxon>Mytilinidiaceae</taxon>
        <taxon>Mytilinidion</taxon>
    </lineage>
</organism>
<dbReference type="InterPro" id="IPR014710">
    <property type="entry name" value="RmlC-like_jellyroll"/>
</dbReference>
<protein>
    <recommendedName>
        <fullName evidence="1">Cupin type-2 domain-containing protein</fullName>
    </recommendedName>
</protein>
<dbReference type="AlphaFoldDB" id="A0A6A6YVZ0"/>
<dbReference type="Pfam" id="PF07883">
    <property type="entry name" value="Cupin_2"/>
    <property type="match status" value="1"/>
</dbReference>
<evidence type="ECO:0000313" key="3">
    <source>
        <dbReference type="Proteomes" id="UP000504636"/>
    </source>
</evidence>
<proteinExistence type="predicted"/>